<proteinExistence type="predicted"/>
<keyword evidence="3" id="KW-1185">Reference proteome</keyword>
<sequence length="82" mass="9337">MELRLYIKNVSPCTSAKTELRPLTLPVIKADSRDLKGSADDKKGMRQRALSELWTAERTSERLGQEETFRQGHRALPGRRPS</sequence>
<feature type="compositionally biased region" description="Basic residues" evidence="1">
    <location>
        <begin position="71"/>
        <end position="82"/>
    </location>
</feature>
<gene>
    <name evidence="2" type="ORF">TSPI_04432</name>
</gene>
<organism evidence="2 3">
    <name type="scientific">Trichinella spiralis</name>
    <name type="common">Trichina worm</name>
    <dbReference type="NCBI Taxonomy" id="6334"/>
    <lineage>
        <taxon>Eukaryota</taxon>
        <taxon>Metazoa</taxon>
        <taxon>Ecdysozoa</taxon>
        <taxon>Nematoda</taxon>
        <taxon>Enoplea</taxon>
        <taxon>Dorylaimia</taxon>
        <taxon>Trichinellida</taxon>
        <taxon>Trichinellidae</taxon>
        <taxon>Trichinella</taxon>
    </lineage>
</organism>
<accession>A0ABR3L0K2</accession>
<evidence type="ECO:0000313" key="3">
    <source>
        <dbReference type="Proteomes" id="UP001558632"/>
    </source>
</evidence>
<evidence type="ECO:0000313" key="2">
    <source>
        <dbReference type="EMBL" id="KAL1245950.1"/>
    </source>
</evidence>
<dbReference type="EMBL" id="JBEUSY010000043">
    <property type="protein sequence ID" value="KAL1245950.1"/>
    <property type="molecule type" value="Genomic_DNA"/>
</dbReference>
<dbReference type="Proteomes" id="UP001558632">
    <property type="component" value="Unassembled WGS sequence"/>
</dbReference>
<comment type="caution">
    <text evidence="2">The sequence shown here is derived from an EMBL/GenBank/DDBJ whole genome shotgun (WGS) entry which is preliminary data.</text>
</comment>
<evidence type="ECO:0000256" key="1">
    <source>
        <dbReference type="SAM" id="MobiDB-lite"/>
    </source>
</evidence>
<name>A0ABR3L0K2_TRISP</name>
<reference evidence="2 3" key="1">
    <citation type="submission" date="2024-07" db="EMBL/GenBank/DDBJ databases">
        <title>Enhanced genomic and transcriptomic resources for Trichinella pseudospiralis and T. spiralis underpin the discovery of pronounced molecular differences between stages and species.</title>
        <authorList>
            <person name="Pasi K.K."/>
            <person name="La Rosa G."/>
            <person name="Gomez-Morales M.A."/>
            <person name="Tosini F."/>
            <person name="Sumanam S."/>
            <person name="Young N.D."/>
            <person name="Chang B.C."/>
            <person name="Robin G.B."/>
        </authorList>
    </citation>
    <scope>NUCLEOTIDE SEQUENCE [LARGE SCALE GENOMIC DNA]</scope>
    <source>
        <strain evidence="2">ISS534</strain>
    </source>
</reference>
<feature type="region of interest" description="Disordered" evidence="1">
    <location>
        <begin position="56"/>
        <end position="82"/>
    </location>
</feature>
<feature type="compositionally biased region" description="Basic and acidic residues" evidence="1">
    <location>
        <begin position="58"/>
        <end position="70"/>
    </location>
</feature>
<protein>
    <submittedName>
        <fullName evidence="2">YjeF N-terminal domain-containing protein</fullName>
    </submittedName>
</protein>